<evidence type="ECO:0000313" key="1">
    <source>
        <dbReference type="EMBL" id="EEN83048.1"/>
    </source>
</evidence>
<keyword evidence="2" id="KW-1185">Reference proteome</keyword>
<dbReference type="Proteomes" id="UP000004295">
    <property type="component" value="Unassembled WGS sequence"/>
</dbReference>
<protein>
    <submittedName>
        <fullName evidence="1">Uncharacterized protein</fullName>
    </submittedName>
</protein>
<name>C3J9U6_POREA</name>
<dbReference type="AlphaFoldDB" id="C3J9U6"/>
<proteinExistence type="predicted"/>
<evidence type="ECO:0000313" key="2">
    <source>
        <dbReference type="Proteomes" id="UP000004295"/>
    </source>
</evidence>
<accession>C3J9U6</accession>
<sequence>MSLKELLTRLREREVSSSFYLAIRLFLPHLYTKLASKIGENNVSL</sequence>
<reference evidence="1 2" key="1">
    <citation type="submission" date="2009-04" db="EMBL/GenBank/DDBJ databases">
        <authorList>
            <person name="Sebastian Y."/>
            <person name="Madupu R."/>
            <person name="Durkin A.S."/>
            <person name="Torralba M."/>
            <person name="Methe B."/>
            <person name="Sutton G.G."/>
            <person name="Strausberg R.L."/>
            <person name="Nelson K.E."/>
        </authorList>
    </citation>
    <scope>NUCLEOTIDE SEQUENCE [LARGE SCALE GENOMIC DNA]</scope>
    <source>
        <strain evidence="2">ATCC 35406 / BCRC 14492 / JCM 8526 / NCTC 13058 / HG 370</strain>
    </source>
</reference>
<dbReference type="EMBL" id="ACNN01000016">
    <property type="protein sequence ID" value="EEN83048.1"/>
    <property type="molecule type" value="Genomic_DNA"/>
</dbReference>
<dbReference type="STRING" id="553175.POREN0001_0868"/>
<gene>
    <name evidence="1" type="ORF">POREN0001_0868</name>
</gene>
<organism evidence="1 2">
    <name type="scientific">Porphyromonas endodontalis (strain ATCC 35406 / DSM 24491 / JCM 8526 / CCUG 16442 / BCRC 14492 / NCTC 13058 / HG 370)</name>
    <name type="common">Bacteroides endodontalis</name>
    <dbReference type="NCBI Taxonomy" id="553175"/>
    <lineage>
        <taxon>Bacteria</taxon>
        <taxon>Pseudomonadati</taxon>
        <taxon>Bacteroidota</taxon>
        <taxon>Bacteroidia</taxon>
        <taxon>Bacteroidales</taxon>
        <taxon>Porphyromonadaceae</taxon>
        <taxon>Porphyromonas</taxon>
    </lineage>
</organism>
<comment type="caution">
    <text evidence="1">The sequence shown here is derived from an EMBL/GenBank/DDBJ whole genome shotgun (WGS) entry which is preliminary data.</text>
</comment>